<keyword evidence="1" id="KW-0472">Membrane</keyword>
<feature type="non-terminal residue" evidence="2">
    <location>
        <position position="75"/>
    </location>
</feature>
<reference evidence="2" key="1">
    <citation type="journal article" date="2014" name="Front. Microbiol.">
        <title>High frequency of phylogenetically diverse reductive dehalogenase-homologous genes in deep subseafloor sedimentary metagenomes.</title>
        <authorList>
            <person name="Kawai M."/>
            <person name="Futagami T."/>
            <person name="Toyoda A."/>
            <person name="Takaki Y."/>
            <person name="Nishi S."/>
            <person name="Hori S."/>
            <person name="Arai W."/>
            <person name="Tsubouchi T."/>
            <person name="Morono Y."/>
            <person name="Uchiyama I."/>
            <person name="Ito T."/>
            <person name="Fujiyama A."/>
            <person name="Inagaki F."/>
            <person name="Takami H."/>
        </authorList>
    </citation>
    <scope>NUCLEOTIDE SEQUENCE</scope>
    <source>
        <strain evidence="2">Expedition CK06-06</strain>
    </source>
</reference>
<evidence type="ECO:0000313" key="2">
    <source>
        <dbReference type="EMBL" id="GAG45462.1"/>
    </source>
</evidence>
<dbReference type="EMBL" id="BARS01052762">
    <property type="protein sequence ID" value="GAG45462.1"/>
    <property type="molecule type" value="Genomic_DNA"/>
</dbReference>
<organism evidence="2">
    <name type="scientific">marine sediment metagenome</name>
    <dbReference type="NCBI Taxonomy" id="412755"/>
    <lineage>
        <taxon>unclassified sequences</taxon>
        <taxon>metagenomes</taxon>
        <taxon>ecological metagenomes</taxon>
    </lineage>
</organism>
<dbReference type="AlphaFoldDB" id="X0YE05"/>
<comment type="caution">
    <text evidence="2">The sequence shown here is derived from an EMBL/GenBank/DDBJ whole genome shotgun (WGS) entry which is preliminary data.</text>
</comment>
<proteinExistence type="predicted"/>
<protein>
    <submittedName>
        <fullName evidence="2">Uncharacterized protein</fullName>
    </submittedName>
</protein>
<name>X0YE05_9ZZZZ</name>
<evidence type="ECO:0000256" key="1">
    <source>
        <dbReference type="SAM" id="Phobius"/>
    </source>
</evidence>
<keyword evidence="1" id="KW-0812">Transmembrane</keyword>
<keyword evidence="1" id="KW-1133">Transmembrane helix</keyword>
<sequence length="75" mass="9165">MSIRERYHSIHNYLVRNKYLDNWTFWHTILAAIGARVLLVWWEPWPVIFFIAWVAVMWEWVETNWAPPSSYGSVR</sequence>
<gene>
    <name evidence="2" type="ORF">S01H1_78399</name>
</gene>
<feature type="transmembrane region" description="Helical" evidence="1">
    <location>
        <begin position="45"/>
        <end position="61"/>
    </location>
</feature>
<accession>X0YE05</accession>